<comment type="caution">
    <text evidence="1">The sequence shown here is derived from an EMBL/GenBank/DDBJ whole genome shotgun (WGS) entry which is preliminary data.</text>
</comment>
<gene>
    <name evidence="1" type="ORF">VP01_3161g2</name>
</gene>
<proteinExistence type="predicted"/>
<sequence length="463" mass="52914">MSQVNAHRLNHCGLLSVLFTASGGHPDIHLGTLLSLVLWVFIRLCCLHWLFCLHVWKIQWLIQNQISIQFNLMVFISTNSLRVPSGVKNFLWKFGCKWQKCIRPRRTEHLFSVKCSEFNRIYKEISIHGVLKLVMVIKNKFLSQIHRYWELEVGSSVTCLLLCMLMILQGIYPNNGTSTFLTSSPSLAFYPWKPISNTTVTFFPLQIQQGSLSWLIGYNMITNVLVAFDGGLYQQVLVMTAVLCFLGDSPMHAEITNNPKTGVSLNPCRICSLQVSTLGYKPSKTYVMQCVGIHWKKGLKQTSGNGVKKISQTHELWEIATKQTKNSFTSASKKYGIQDKINDVFITQWKMDKICNPFLQLKGFDGCNDTPVEVLHVITRFCRTKRKIICKKLQDTCWKTFQDGNSNDPFCFLPINAFSQEGIMELALSLGPICVSDINSEPRRIFAVNYRFSLSKCVFHRHQ</sequence>
<evidence type="ECO:0000313" key="1">
    <source>
        <dbReference type="EMBL" id="KNZ53699.1"/>
    </source>
</evidence>
<organism evidence="1 2">
    <name type="scientific">Puccinia sorghi</name>
    <dbReference type="NCBI Taxonomy" id="27349"/>
    <lineage>
        <taxon>Eukaryota</taxon>
        <taxon>Fungi</taxon>
        <taxon>Dikarya</taxon>
        <taxon>Basidiomycota</taxon>
        <taxon>Pucciniomycotina</taxon>
        <taxon>Pucciniomycetes</taxon>
        <taxon>Pucciniales</taxon>
        <taxon>Pucciniaceae</taxon>
        <taxon>Puccinia</taxon>
    </lineage>
</organism>
<accession>A0A0L6UYZ5</accession>
<dbReference type="PANTHER" id="PTHR31912">
    <property type="entry name" value="IP13529P"/>
    <property type="match status" value="1"/>
</dbReference>
<dbReference type="AlphaFoldDB" id="A0A0L6UYZ5"/>
<dbReference type="Proteomes" id="UP000037035">
    <property type="component" value="Unassembled WGS sequence"/>
</dbReference>
<dbReference type="VEuPathDB" id="FungiDB:VP01_3161g2"/>
<dbReference type="EMBL" id="LAVV01008126">
    <property type="protein sequence ID" value="KNZ53699.1"/>
    <property type="molecule type" value="Genomic_DNA"/>
</dbReference>
<evidence type="ECO:0000313" key="2">
    <source>
        <dbReference type="Proteomes" id="UP000037035"/>
    </source>
</evidence>
<name>A0A0L6UYZ5_9BASI</name>
<reference evidence="1 2" key="1">
    <citation type="submission" date="2015-08" db="EMBL/GenBank/DDBJ databases">
        <title>Next Generation Sequencing and Analysis of the Genome of Puccinia sorghi L Schw, the Causal Agent of Maize Common Rust.</title>
        <authorList>
            <person name="Rochi L."/>
            <person name="Burguener G."/>
            <person name="Darino M."/>
            <person name="Turjanski A."/>
            <person name="Kreff E."/>
            <person name="Dieguez M.J."/>
            <person name="Sacco F."/>
        </authorList>
    </citation>
    <scope>NUCLEOTIDE SEQUENCE [LARGE SCALE GENOMIC DNA]</scope>
    <source>
        <strain evidence="1 2">RO10H11247</strain>
    </source>
</reference>
<dbReference type="OrthoDB" id="2246127at2759"/>
<keyword evidence="2" id="KW-1185">Reference proteome</keyword>
<dbReference type="PANTHER" id="PTHR31912:SF34">
    <property type="entry name" value="NOTOCHORD-RELATED PROTEIN"/>
    <property type="match status" value="1"/>
</dbReference>
<protein>
    <submittedName>
        <fullName evidence="1">Uncharacterized protein</fullName>
    </submittedName>
</protein>
<dbReference type="STRING" id="27349.A0A0L6UYZ5"/>